<evidence type="ECO:0000313" key="3">
    <source>
        <dbReference type="EMBL" id="SVB19573.1"/>
    </source>
</evidence>
<dbReference type="EMBL" id="UINC01032239">
    <property type="protein sequence ID" value="SVB19573.1"/>
    <property type="molecule type" value="Genomic_DNA"/>
</dbReference>
<gene>
    <name evidence="3" type="ORF">METZ01_LOCUS172427</name>
</gene>
<feature type="region of interest" description="Disordered" evidence="2">
    <location>
        <begin position="162"/>
        <end position="193"/>
    </location>
</feature>
<dbReference type="InterPro" id="IPR003409">
    <property type="entry name" value="MORN"/>
</dbReference>
<dbReference type="Pfam" id="PF02493">
    <property type="entry name" value="MORN"/>
    <property type="match status" value="9"/>
</dbReference>
<evidence type="ECO:0000256" key="1">
    <source>
        <dbReference type="ARBA" id="ARBA00022737"/>
    </source>
</evidence>
<dbReference type="PANTHER" id="PTHR43215:SF14">
    <property type="entry name" value="RADIAL SPOKE HEAD 1 HOMOLOG"/>
    <property type="match status" value="1"/>
</dbReference>
<evidence type="ECO:0000256" key="2">
    <source>
        <dbReference type="SAM" id="MobiDB-lite"/>
    </source>
</evidence>
<dbReference type="SMART" id="SM00698">
    <property type="entry name" value="MORN"/>
    <property type="match status" value="8"/>
</dbReference>
<accession>A0A382C2M7</accession>
<protein>
    <submittedName>
        <fullName evidence="3">Uncharacterized protein</fullName>
    </submittedName>
</protein>
<proteinExistence type="predicted"/>
<name>A0A382C2M7_9ZZZZ</name>
<dbReference type="SUPFAM" id="SSF82185">
    <property type="entry name" value="Histone H3 K4-specific methyltransferase SET7/9 N-terminal domain"/>
    <property type="match status" value="3"/>
</dbReference>
<dbReference type="Gene3D" id="2.20.110.10">
    <property type="entry name" value="Histone H3 K4-specific methyltransferase SET7/9 N-terminal domain"/>
    <property type="match status" value="5"/>
</dbReference>
<dbReference type="GO" id="GO:0005829">
    <property type="term" value="C:cytosol"/>
    <property type="evidence" value="ECO:0007669"/>
    <property type="project" value="TreeGrafter"/>
</dbReference>
<dbReference type="PANTHER" id="PTHR43215">
    <property type="entry name" value="RADIAL SPOKE HEAD 1 HOMOLOG"/>
    <property type="match status" value="1"/>
</dbReference>
<feature type="region of interest" description="Disordered" evidence="2">
    <location>
        <begin position="304"/>
        <end position="323"/>
    </location>
</feature>
<dbReference type="AlphaFoldDB" id="A0A382C2M7"/>
<organism evidence="3">
    <name type="scientific">marine metagenome</name>
    <dbReference type="NCBI Taxonomy" id="408172"/>
    <lineage>
        <taxon>unclassified sequences</taxon>
        <taxon>metagenomes</taxon>
        <taxon>ecological metagenomes</taxon>
    </lineage>
</organism>
<keyword evidence="1" id="KW-0677">Repeat</keyword>
<sequence length="353" mass="39366">MGSPNSLKGTQVRHILIIFSILLLGCVKNQNSTEFVQGTEFLYQYETSSGLIFKSFGDGKVQPKYKGEITNGKPNGFGVLTYPYGEKSVVGVWKNGKEWYTKHTKKDGTLIGKFENGEWIVSWGVLYMGYRNGKVGYYTEKWEGVVSKGNQDVAKYEGDIRNGKPNGQGTVTLSDGGKYEGDIRNGESNGQGTYTYPRGGKYVGVFKNGKRNGHGTYTFPDGRKYVGESKDGQWDGQGTITYPDGRKYVGEFKDEEFHGKGTLTRPDGGKYVGEFKNGKIHGQGTYTFEKGKYEGFKYVGEWKDGTQQGQGTDSLPDGSNYVGEWKDGERWNGTLYDKEGKIIGKFMNGWFDQ</sequence>
<reference evidence="3" key="1">
    <citation type="submission" date="2018-05" db="EMBL/GenBank/DDBJ databases">
        <authorList>
            <person name="Lanie J.A."/>
            <person name="Ng W.-L."/>
            <person name="Kazmierczak K.M."/>
            <person name="Andrzejewski T.M."/>
            <person name="Davidsen T.M."/>
            <person name="Wayne K.J."/>
            <person name="Tettelin H."/>
            <person name="Glass J.I."/>
            <person name="Rusch D."/>
            <person name="Podicherti R."/>
            <person name="Tsui H.-C.T."/>
            <person name="Winkler M.E."/>
        </authorList>
    </citation>
    <scope>NUCLEOTIDE SEQUENCE</scope>
</reference>